<sequence>MIRRRAAVSSELSDSELHAELRKAVDAISDPELRRELQEDTWQGLRERYPVSSDFLEAMREIEEEKRLRQRNVSLITAVGLVVSVAIALVRGGDLSALTLPTGAGILDLGGFASRS</sequence>
<name>A0A8J5X7T3_DIALT</name>
<protein>
    <submittedName>
        <fullName evidence="2">Uncharacterized protein</fullName>
    </submittedName>
</protein>
<evidence type="ECO:0000313" key="2">
    <source>
        <dbReference type="EMBL" id="KAG8461283.1"/>
    </source>
</evidence>
<dbReference type="Proteomes" id="UP000751190">
    <property type="component" value="Unassembled WGS sequence"/>
</dbReference>
<evidence type="ECO:0000256" key="1">
    <source>
        <dbReference type="SAM" id="Phobius"/>
    </source>
</evidence>
<keyword evidence="1" id="KW-0472">Membrane</keyword>
<proteinExistence type="predicted"/>
<keyword evidence="3" id="KW-1185">Reference proteome</keyword>
<reference evidence="2" key="1">
    <citation type="submission" date="2021-05" db="EMBL/GenBank/DDBJ databases">
        <title>The genome of the haptophyte Pavlova lutheri (Diacronema luteri, Pavlovales) - a model for lipid biosynthesis in eukaryotic algae.</title>
        <authorList>
            <person name="Hulatt C.J."/>
            <person name="Posewitz M.C."/>
        </authorList>
    </citation>
    <scope>NUCLEOTIDE SEQUENCE</scope>
    <source>
        <strain evidence="2">NIVA-4/92</strain>
    </source>
</reference>
<keyword evidence="1" id="KW-0812">Transmembrane</keyword>
<dbReference type="AlphaFoldDB" id="A0A8J5X7T3"/>
<keyword evidence="1" id="KW-1133">Transmembrane helix</keyword>
<gene>
    <name evidence="2" type="ORF">KFE25_010470</name>
</gene>
<dbReference type="OrthoDB" id="10546367at2759"/>
<comment type="caution">
    <text evidence="2">The sequence shown here is derived from an EMBL/GenBank/DDBJ whole genome shotgun (WGS) entry which is preliminary data.</text>
</comment>
<feature type="transmembrane region" description="Helical" evidence="1">
    <location>
        <begin position="73"/>
        <end position="90"/>
    </location>
</feature>
<dbReference type="EMBL" id="JAGTXO010000026">
    <property type="protein sequence ID" value="KAG8461283.1"/>
    <property type="molecule type" value="Genomic_DNA"/>
</dbReference>
<organism evidence="2 3">
    <name type="scientific">Diacronema lutheri</name>
    <name type="common">Unicellular marine alga</name>
    <name type="synonym">Monochrysis lutheri</name>
    <dbReference type="NCBI Taxonomy" id="2081491"/>
    <lineage>
        <taxon>Eukaryota</taxon>
        <taxon>Haptista</taxon>
        <taxon>Haptophyta</taxon>
        <taxon>Pavlovophyceae</taxon>
        <taxon>Pavlovales</taxon>
        <taxon>Pavlovaceae</taxon>
        <taxon>Diacronema</taxon>
    </lineage>
</organism>
<evidence type="ECO:0000313" key="3">
    <source>
        <dbReference type="Proteomes" id="UP000751190"/>
    </source>
</evidence>
<accession>A0A8J5X7T3</accession>